<evidence type="ECO:0000256" key="4">
    <source>
        <dbReference type="ARBA" id="ARBA00022679"/>
    </source>
</evidence>
<dbReference type="SMART" id="SM00827">
    <property type="entry name" value="PKS_AT"/>
    <property type="match status" value="1"/>
</dbReference>
<dbReference type="Pfam" id="PF00202">
    <property type="entry name" value="Aminotran_3"/>
    <property type="match status" value="1"/>
</dbReference>
<dbReference type="Pfam" id="PF00668">
    <property type="entry name" value="Condensation"/>
    <property type="match status" value="1"/>
</dbReference>
<dbReference type="Gene3D" id="3.40.640.10">
    <property type="entry name" value="Type I PLP-dependent aspartate aminotransferase-like (Major domain)"/>
    <property type="match status" value="1"/>
</dbReference>
<feature type="region of interest" description="Disordered" evidence="6">
    <location>
        <begin position="969"/>
        <end position="999"/>
    </location>
</feature>
<dbReference type="InterPro" id="IPR023213">
    <property type="entry name" value="CAT-like_dom_sf"/>
</dbReference>
<proteinExistence type="predicted"/>
<dbReference type="SUPFAM" id="SSF53383">
    <property type="entry name" value="PLP-dependent transferases"/>
    <property type="match status" value="1"/>
</dbReference>
<accession>A0A6M0SFW7</accession>
<evidence type="ECO:0000313" key="10">
    <source>
        <dbReference type="Proteomes" id="UP000473574"/>
    </source>
</evidence>
<dbReference type="InterPro" id="IPR015422">
    <property type="entry name" value="PyrdxlP-dep_Trfase_small"/>
</dbReference>
<reference evidence="9 10" key="1">
    <citation type="journal article" date="2020" name="Microb. Ecol.">
        <title>Ecogenomics of the Marine Benthic Filamentous Cyanobacterium Adonisia.</title>
        <authorList>
            <person name="Walter J.M."/>
            <person name="Coutinho F.H."/>
            <person name="Leomil L."/>
            <person name="Hargreaves P.I."/>
            <person name="Campeao M.E."/>
            <person name="Vieira V.V."/>
            <person name="Silva B.S."/>
            <person name="Fistarol G.O."/>
            <person name="Salomon P.S."/>
            <person name="Sawabe T."/>
            <person name="Mino S."/>
            <person name="Hosokawa M."/>
            <person name="Miyashita H."/>
            <person name="Maruyama F."/>
            <person name="van Verk M.C."/>
            <person name="Dutilh B.E."/>
            <person name="Thompson C.C."/>
            <person name="Thompson F.L."/>
        </authorList>
    </citation>
    <scope>NUCLEOTIDE SEQUENCE [LARGE SCALE GENOMIC DNA]</scope>
    <source>
        <strain evidence="9 10">CCMR0082</strain>
    </source>
</reference>
<dbReference type="InterPro" id="IPR036736">
    <property type="entry name" value="ACP-like_sf"/>
</dbReference>
<feature type="compositionally biased region" description="Polar residues" evidence="6">
    <location>
        <begin position="969"/>
        <end position="995"/>
    </location>
</feature>
<evidence type="ECO:0000259" key="7">
    <source>
        <dbReference type="PROSITE" id="PS50075"/>
    </source>
</evidence>
<dbReference type="InterPro" id="IPR018201">
    <property type="entry name" value="Ketoacyl_synth_AS"/>
</dbReference>
<dbReference type="InterPro" id="IPR014030">
    <property type="entry name" value="Ketoacyl_synth_N"/>
</dbReference>
<keyword evidence="3" id="KW-0597">Phosphoprotein</keyword>
<dbReference type="SUPFAM" id="SSF53901">
    <property type="entry name" value="Thiolase-like"/>
    <property type="match status" value="1"/>
</dbReference>
<dbReference type="Gene3D" id="3.30.70.3290">
    <property type="match status" value="1"/>
</dbReference>
<sequence length="2022" mass="220005">MNPIAIVGLACRFPGGDNADNFWQFLCQGGDAMTSAAPRELPGLATTGWGGFLSHIDQFDAAFFGISPREAAYLDPQQRLLLEVCWESLEQAAIAPQSLAGSRTGVFVGISHSDYGYLLGQHHSPESDVSPYSATGTALCVAANRISYALNLKGPSLAVDTACSSSLVAVHLAGQSLAAGGCDLALVGGVNLILRPEVTEVFQQAGMMAVDGHCKTFDAAADGYVRSEGCGVVVLKRLADAEQAGDRILAVVQGSAVNQDGLSNGLTAPNGPAQQAVIRQALTQAQVPAAHVSYVETHGTGTPLGDPIEVNALKTVLMAGRSSQQPCALGALKANVGHMEAAAGIASLIKVVLALQHRYIPAHGHLHQLNPRIDLTDTPLFIPQQGCQWPSSVGVDRPIAGVSAFSFGGTNAHVIVSAASSSPTPASTSVAAPAWHSLMLTAKSEPALTALAGRYAEFLQAHPGVNLADVCWTAHMGRSIFSHRAMVVADSLEGMRSHLTDMAQGKHSTAVAMAKAPRRPQRDIAFLFTGQGAQYVGMGRQLYDTQPVFRRILDECDAALQSELDPSLLTVLFTETEEQANRLHQTAYTQPALFALEYALSELWRSWGIVPTVVLGHSLGEYAAACAAGCLSWTDGLRLVTLRSRLMQQLPLDGTMAAVFAAPEQLQPLIETLDGVEIAVINGPGNTVISGNKTAVDSVLKILADQGIRTRPLPVSHAFHSTLMEPMLAEFATFAQTLTYASPKISLISNLTGQPLTAAPDADYWCQQLRQPVQFATGLKTLLAQRPNLWLEIGPQPTLLGIAQRSFSGATKPWLPSLVPKQDDECVMLKTLSQLAVRGFTVDWAAINQTQGQRIALPTYPFQRQSYWFMPTSPTPPTPTDTAKVLVPSNPVAQVQTELKTLVAKLLKISPDAVDSQAPFLEMGADSIVLIEAVQAIEARFGVTVTIRQFFEDLQTLEALSNFIAQQTADGTNRSSDHSPNSSTGTPAATDSPPLNNREPLTVTTAFSEMSVGTSPVVATTGLEQIVSQQMQLMTQQIELLRHAQQGTQMPATVSPAMVSPAMASPATVSPATVSPPRPPQRPAPPHVSSPPPTTVSAAHQSLTESQQHYLHTFIQRYTQRTAESKRRKQTSHPYLADSRACAGFRPSIKEMLYPIVGTRAEGARLWDIDGNEYIDITMGFGVYLFGHRPDFVQQAIATQLQRGIQIGPQAELAGDVAKLIHELTGMERVTFTQSGSEAVMTALRLARTATQRRLIVRFENAYHGHFDGVLARSAEDNAGVPIAPGTPPGMVADVLVLPYGDSTALQVIQNRASELAAVLVEPVQSRRPGLQPQDFLQDLRRITQDHGVALIFDEIITGFRIHPGGAQTWFGVEADLATYGKVLGGGIPIGVVAGKAQYMDGIDGGLWHYGDDSYPGVERTFFAGTFCKPPLAMAAAKAVLLHLQQQGADLQKQLNQRTEIFAQRLNTFFSQAEVPIEIVQFGSLFRFAFTGNYDLLFYHLIEQGIYVWEGRNCFLSTAHTEADIEQIIQAVQTAVAQMQKGGFLPGKSLTAAQVLPLTESQQEIWLLTQLNPDASLAYTECVWLELRGPLHESALHQSLQQLIDRHDALRTGIVSTGTTQQVVPSLTFTLPFIDLSALSSEKKALEVQHWLQREQHHVFDLTQPPLLRMQALKLAEQHHGLVLTVHHIVVDGWSTQILLEELSQLYNMAIGDNIQPLPPPGSYRDYVQQVSQTADAAYWQQQPLPQWQLLTDSEPMGSPDYHSTSQSWQLSAERYRQFQVWSQKHGCTPFMTLLAAFCLLLHRWSQTTELAVGISVAGQGQPGWSRLVAHCVNVLPVYSQLRPEQSLTDYLHTIRTTLLECYDHTDYSLSQWARWAKNNRAETSARSADPLQPIVPAFFNLDPSLTTPDFQGLAVEAVPPSPVYGRWNLTWHLSEAENGLHLTTVYRSALFEDTTIAGWIAAYDRLLNLMMESPQATLEEIHQTLDDFLTTQTQRLQTTLVQQNRLKLEATRRSQGIKRMN</sequence>
<comment type="caution">
    <text evidence="9">The sequence shown here is derived from an EMBL/GenBank/DDBJ whole genome shotgun (WGS) entry which is preliminary data.</text>
</comment>
<dbReference type="InterPro" id="IPR016035">
    <property type="entry name" value="Acyl_Trfase/lysoPLipase"/>
</dbReference>
<dbReference type="PROSITE" id="PS52004">
    <property type="entry name" value="KS3_2"/>
    <property type="match status" value="1"/>
</dbReference>
<dbReference type="Pfam" id="PF22621">
    <property type="entry name" value="CurL-like_PKS_C"/>
    <property type="match status" value="1"/>
</dbReference>
<feature type="compositionally biased region" description="Low complexity" evidence="6">
    <location>
        <begin position="1062"/>
        <end position="1073"/>
    </location>
</feature>
<dbReference type="InterPro" id="IPR015421">
    <property type="entry name" value="PyrdxlP-dep_Trfase_major"/>
</dbReference>
<dbReference type="InterPro" id="IPR020806">
    <property type="entry name" value="PKS_PP-bd"/>
</dbReference>
<dbReference type="Proteomes" id="UP000473574">
    <property type="component" value="Unassembled WGS sequence"/>
</dbReference>
<dbReference type="InterPro" id="IPR009081">
    <property type="entry name" value="PP-bd_ACP"/>
</dbReference>
<dbReference type="GO" id="GO:0031177">
    <property type="term" value="F:phosphopantetheine binding"/>
    <property type="evidence" value="ECO:0007669"/>
    <property type="project" value="InterPro"/>
</dbReference>
<dbReference type="InterPro" id="IPR001242">
    <property type="entry name" value="Condensation_dom"/>
</dbReference>
<dbReference type="InterPro" id="IPR050091">
    <property type="entry name" value="PKS_NRPS_Biosynth_Enz"/>
</dbReference>
<dbReference type="Pfam" id="PF00109">
    <property type="entry name" value="ketoacyl-synt"/>
    <property type="match status" value="1"/>
</dbReference>
<dbReference type="Gene3D" id="1.10.1200.10">
    <property type="entry name" value="ACP-like"/>
    <property type="match status" value="1"/>
</dbReference>
<dbReference type="GO" id="GO:0030170">
    <property type="term" value="F:pyridoxal phosphate binding"/>
    <property type="evidence" value="ECO:0007669"/>
    <property type="project" value="InterPro"/>
</dbReference>
<evidence type="ECO:0000256" key="5">
    <source>
        <dbReference type="ARBA" id="ARBA00022898"/>
    </source>
</evidence>
<dbReference type="CDD" id="cd19531">
    <property type="entry name" value="LCL_NRPS-like"/>
    <property type="match status" value="1"/>
</dbReference>
<dbReference type="InterPro" id="IPR014031">
    <property type="entry name" value="Ketoacyl_synth_C"/>
</dbReference>
<dbReference type="SMART" id="SM00825">
    <property type="entry name" value="PKS_KS"/>
    <property type="match status" value="1"/>
</dbReference>
<dbReference type="InterPro" id="IPR020841">
    <property type="entry name" value="PKS_Beta-ketoAc_synthase_dom"/>
</dbReference>
<dbReference type="InterPro" id="IPR006162">
    <property type="entry name" value="Ppantetheine_attach_site"/>
</dbReference>
<dbReference type="PANTHER" id="PTHR43775">
    <property type="entry name" value="FATTY ACID SYNTHASE"/>
    <property type="match status" value="1"/>
</dbReference>
<feature type="compositionally biased region" description="Pro residues" evidence="6">
    <location>
        <begin position="1074"/>
        <end position="1094"/>
    </location>
</feature>
<dbReference type="SUPFAM" id="SSF52777">
    <property type="entry name" value="CoA-dependent acyltransferases"/>
    <property type="match status" value="2"/>
</dbReference>
<dbReference type="InterPro" id="IPR014043">
    <property type="entry name" value="Acyl_transferase_dom"/>
</dbReference>
<dbReference type="SUPFAM" id="SSF47336">
    <property type="entry name" value="ACP-like"/>
    <property type="match status" value="1"/>
</dbReference>
<dbReference type="PROSITE" id="PS00012">
    <property type="entry name" value="PHOSPHOPANTETHEINE"/>
    <property type="match status" value="1"/>
</dbReference>
<name>A0A6M0SFW7_9CYAN</name>
<keyword evidence="5" id="KW-0663">Pyridoxal phosphate</keyword>
<keyword evidence="9" id="KW-0032">Aminotransferase</keyword>
<evidence type="ECO:0000313" key="9">
    <source>
        <dbReference type="EMBL" id="NEZ67428.1"/>
    </source>
</evidence>
<dbReference type="Pfam" id="PF00698">
    <property type="entry name" value="Acyl_transf_1"/>
    <property type="match status" value="1"/>
</dbReference>
<dbReference type="FunFam" id="3.40.366.10:FF:000002">
    <property type="entry name" value="Probable polyketide synthase 2"/>
    <property type="match status" value="1"/>
</dbReference>
<evidence type="ECO:0000256" key="3">
    <source>
        <dbReference type="ARBA" id="ARBA00022553"/>
    </source>
</evidence>
<dbReference type="RefSeq" id="WP_163670515.1">
    <property type="nucleotide sequence ID" value="NZ_QZCE01000002.1"/>
</dbReference>
<dbReference type="PROSITE" id="PS50075">
    <property type="entry name" value="CARRIER"/>
    <property type="match status" value="1"/>
</dbReference>
<dbReference type="Gene3D" id="3.40.47.10">
    <property type="match status" value="1"/>
</dbReference>
<evidence type="ECO:0000259" key="8">
    <source>
        <dbReference type="PROSITE" id="PS52004"/>
    </source>
</evidence>
<dbReference type="CDD" id="cd00610">
    <property type="entry name" value="OAT_like"/>
    <property type="match status" value="1"/>
</dbReference>
<evidence type="ECO:0000256" key="6">
    <source>
        <dbReference type="SAM" id="MobiDB-lite"/>
    </source>
</evidence>
<dbReference type="InterPro" id="IPR001227">
    <property type="entry name" value="Ac_transferase_dom_sf"/>
</dbReference>
<dbReference type="Gene3D" id="3.40.366.10">
    <property type="entry name" value="Malonyl-Coenzyme A Acyl Carrier Protein, domain 2"/>
    <property type="match status" value="1"/>
</dbReference>
<gene>
    <name evidence="9" type="ORF">D0962_32510</name>
</gene>
<dbReference type="CDD" id="cd00833">
    <property type="entry name" value="PKS"/>
    <property type="match status" value="1"/>
</dbReference>
<dbReference type="InterPro" id="IPR049704">
    <property type="entry name" value="Aminotrans_3_PPA_site"/>
</dbReference>
<dbReference type="SMART" id="SM00823">
    <property type="entry name" value="PKS_PP"/>
    <property type="match status" value="1"/>
</dbReference>
<dbReference type="FunFam" id="3.40.47.10:FF:000019">
    <property type="entry name" value="Polyketide synthase type I"/>
    <property type="match status" value="1"/>
</dbReference>
<dbReference type="GO" id="GO:0004315">
    <property type="term" value="F:3-oxoacyl-[acyl-carrier-protein] synthase activity"/>
    <property type="evidence" value="ECO:0007669"/>
    <property type="project" value="InterPro"/>
</dbReference>
<dbReference type="Pfam" id="PF00550">
    <property type="entry name" value="PP-binding"/>
    <property type="match status" value="1"/>
</dbReference>
<dbReference type="InterPro" id="IPR015424">
    <property type="entry name" value="PyrdxlP-dep_Trfase"/>
</dbReference>
<keyword evidence="2" id="KW-0596">Phosphopantetheine</keyword>
<dbReference type="PANTHER" id="PTHR43775:SF37">
    <property type="entry name" value="SI:DKEY-61P9.11"/>
    <property type="match status" value="1"/>
</dbReference>
<keyword evidence="4 9" id="KW-0808">Transferase</keyword>
<organism evidence="9 10">
    <name type="scientific">Adonisia turfae CCMR0082</name>
    <dbReference type="NCBI Taxonomy" id="2304604"/>
    <lineage>
        <taxon>Bacteria</taxon>
        <taxon>Bacillati</taxon>
        <taxon>Cyanobacteriota</taxon>
        <taxon>Adonisia</taxon>
        <taxon>Adonisia turfae</taxon>
    </lineage>
</organism>
<feature type="domain" description="Ketosynthase family 3 (KS3)" evidence="8">
    <location>
        <begin position="1"/>
        <end position="418"/>
    </location>
</feature>
<dbReference type="InterPro" id="IPR016039">
    <property type="entry name" value="Thiolase-like"/>
</dbReference>
<evidence type="ECO:0000256" key="1">
    <source>
        <dbReference type="ARBA" id="ARBA00001957"/>
    </source>
</evidence>
<dbReference type="Gene3D" id="3.30.559.10">
    <property type="entry name" value="Chloramphenicol acetyltransferase-like domain"/>
    <property type="match status" value="1"/>
</dbReference>
<dbReference type="InterPro" id="IPR005814">
    <property type="entry name" value="Aminotrans_3"/>
</dbReference>
<dbReference type="EMBL" id="QZCE01000002">
    <property type="protein sequence ID" value="NEZ67428.1"/>
    <property type="molecule type" value="Genomic_DNA"/>
</dbReference>
<evidence type="ECO:0000256" key="2">
    <source>
        <dbReference type="ARBA" id="ARBA00022450"/>
    </source>
</evidence>
<dbReference type="GO" id="GO:0008483">
    <property type="term" value="F:transaminase activity"/>
    <property type="evidence" value="ECO:0007669"/>
    <property type="project" value="UniProtKB-KW"/>
</dbReference>
<dbReference type="SUPFAM" id="SSF52151">
    <property type="entry name" value="FabD/lysophospholipase-like"/>
    <property type="match status" value="1"/>
</dbReference>
<dbReference type="GO" id="GO:0004312">
    <property type="term" value="F:fatty acid synthase activity"/>
    <property type="evidence" value="ECO:0007669"/>
    <property type="project" value="TreeGrafter"/>
</dbReference>
<feature type="domain" description="Carrier" evidence="7">
    <location>
        <begin position="893"/>
        <end position="968"/>
    </location>
</feature>
<dbReference type="PROSITE" id="PS00606">
    <property type="entry name" value="KS3_1"/>
    <property type="match status" value="1"/>
</dbReference>
<dbReference type="InterPro" id="IPR016036">
    <property type="entry name" value="Malonyl_transacylase_ACP-bd"/>
</dbReference>
<dbReference type="SUPFAM" id="SSF55048">
    <property type="entry name" value="Probable ACP-binding domain of malonyl-CoA ACP transacylase"/>
    <property type="match status" value="1"/>
</dbReference>
<feature type="region of interest" description="Disordered" evidence="6">
    <location>
        <begin position="1062"/>
        <end position="1100"/>
    </location>
</feature>
<dbReference type="PROSITE" id="PS00600">
    <property type="entry name" value="AA_TRANSFER_CLASS_3"/>
    <property type="match status" value="1"/>
</dbReference>
<dbReference type="GO" id="GO:0006633">
    <property type="term" value="P:fatty acid biosynthetic process"/>
    <property type="evidence" value="ECO:0007669"/>
    <property type="project" value="InterPro"/>
</dbReference>
<dbReference type="SMART" id="SM01294">
    <property type="entry name" value="PKS_PP_betabranch"/>
    <property type="match status" value="1"/>
</dbReference>
<dbReference type="Gene3D" id="3.90.1150.10">
    <property type="entry name" value="Aspartate Aminotransferase, domain 1"/>
    <property type="match status" value="1"/>
</dbReference>
<dbReference type="Pfam" id="PF02801">
    <property type="entry name" value="Ketoacyl-synt_C"/>
    <property type="match status" value="1"/>
</dbReference>
<protein>
    <submittedName>
        <fullName evidence="9">Aminotransferase class III-fold pyridoxal phosphate-dependent enzyme</fullName>
    </submittedName>
</protein>
<dbReference type="Gene3D" id="3.30.559.30">
    <property type="entry name" value="Nonribosomal peptide synthetase, condensation domain"/>
    <property type="match status" value="1"/>
</dbReference>
<comment type="cofactor">
    <cofactor evidence="1">
        <name>pantetheine 4'-phosphate</name>
        <dbReference type="ChEBI" id="CHEBI:47942"/>
    </cofactor>
</comment>